<dbReference type="Proteomes" id="UP000199081">
    <property type="component" value="Unassembled WGS sequence"/>
</dbReference>
<dbReference type="PANTHER" id="PTHR45453">
    <property type="entry name" value="PHOSPHATE REGULON SENSOR PROTEIN PHOR"/>
    <property type="match status" value="1"/>
</dbReference>
<keyword evidence="8" id="KW-0472">Membrane</keyword>
<evidence type="ECO:0000256" key="5">
    <source>
        <dbReference type="ARBA" id="ARBA00022679"/>
    </source>
</evidence>
<feature type="domain" description="Histidine kinase" evidence="9">
    <location>
        <begin position="119"/>
        <end position="332"/>
    </location>
</feature>
<keyword evidence="5" id="KW-0808">Transferase</keyword>
<dbReference type="CDD" id="cd00075">
    <property type="entry name" value="HATPase"/>
    <property type="match status" value="1"/>
</dbReference>
<keyword evidence="6 10" id="KW-0418">Kinase</keyword>
<dbReference type="InterPro" id="IPR004358">
    <property type="entry name" value="Sig_transdc_His_kin-like_C"/>
</dbReference>
<dbReference type="RefSeq" id="WP_091478465.1">
    <property type="nucleotide sequence ID" value="NZ_BJYC01000001.1"/>
</dbReference>
<keyword evidence="8" id="KW-0812">Transmembrane</keyword>
<evidence type="ECO:0000256" key="4">
    <source>
        <dbReference type="ARBA" id="ARBA00022553"/>
    </source>
</evidence>
<dbReference type="InterPro" id="IPR036097">
    <property type="entry name" value="HisK_dim/P_sf"/>
</dbReference>
<protein>
    <recommendedName>
        <fullName evidence="3">histidine kinase</fullName>
        <ecNumber evidence="3">2.7.13.3</ecNumber>
    </recommendedName>
</protein>
<dbReference type="SUPFAM" id="SSF47384">
    <property type="entry name" value="Homodimeric domain of signal transducing histidine kinase"/>
    <property type="match status" value="1"/>
</dbReference>
<dbReference type="InterPro" id="IPR050351">
    <property type="entry name" value="BphY/WalK/GraS-like"/>
</dbReference>
<gene>
    <name evidence="10" type="ORF">SAMN04488099_101263</name>
</gene>
<sequence>MIRNREIRLHLIGMAGLAATATLITAWIHPLSGLITAIFSAGMIVYTMLYSHRRYKDLEHLAGYLRKISNGNDQMDIRDNSEGELSILKSEIYKVTMMLSRQGDYLKKDKKRLADALSDISHQLKTPLTSMTVMTDLLSQSTLTEEKRTEFTKNIVRQLERMDWLLSALLTLSKIDAGTLEFKRNPVNVSKLIDEALKPLMIMIDIKDQSLDRVINESVELTGDFNWLREALVNILKNCIEHTPVSGRLSIHAEENPIYTEIIISDSGPGIDKEDLPYIFNRFYKGKHAGNDSIGIGLAMSRSIIESQNGTITAENRSLTGARFVIKLYKTKGD</sequence>
<dbReference type="EMBL" id="FNZU01000001">
    <property type="protein sequence ID" value="SEK23529.1"/>
    <property type="molecule type" value="Genomic_DNA"/>
</dbReference>
<evidence type="ECO:0000256" key="3">
    <source>
        <dbReference type="ARBA" id="ARBA00012438"/>
    </source>
</evidence>
<dbReference type="PANTHER" id="PTHR45453:SF1">
    <property type="entry name" value="PHOSPHATE REGULON SENSOR PROTEIN PHOR"/>
    <property type="match status" value="1"/>
</dbReference>
<keyword evidence="11" id="KW-1185">Reference proteome</keyword>
<evidence type="ECO:0000256" key="7">
    <source>
        <dbReference type="ARBA" id="ARBA00023012"/>
    </source>
</evidence>
<dbReference type="InterPro" id="IPR005467">
    <property type="entry name" value="His_kinase_dom"/>
</dbReference>
<dbReference type="STRING" id="426702.SAMN04488099_101263"/>
<reference evidence="11" key="1">
    <citation type="submission" date="2016-10" db="EMBL/GenBank/DDBJ databases">
        <authorList>
            <person name="Varghese N."/>
            <person name="Submissions S."/>
        </authorList>
    </citation>
    <scope>NUCLEOTIDE SEQUENCE [LARGE SCALE GENOMIC DNA]</scope>
    <source>
        <strain evidence="11">DSM 19183</strain>
    </source>
</reference>
<dbReference type="InterPro" id="IPR003594">
    <property type="entry name" value="HATPase_dom"/>
</dbReference>
<dbReference type="PRINTS" id="PR00344">
    <property type="entry name" value="BCTRLSENSOR"/>
</dbReference>
<dbReference type="SMART" id="SM00387">
    <property type="entry name" value="HATPase_c"/>
    <property type="match status" value="1"/>
</dbReference>
<evidence type="ECO:0000259" key="9">
    <source>
        <dbReference type="PROSITE" id="PS50109"/>
    </source>
</evidence>
<dbReference type="GO" id="GO:0016036">
    <property type="term" value="P:cellular response to phosphate starvation"/>
    <property type="evidence" value="ECO:0007669"/>
    <property type="project" value="TreeGrafter"/>
</dbReference>
<evidence type="ECO:0000313" key="11">
    <source>
        <dbReference type="Proteomes" id="UP000199081"/>
    </source>
</evidence>
<dbReference type="InterPro" id="IPR036890">
    <property type="entry name" value="HATPase_C_sf"/>
</dbReference>
<dbReference type="SUPFAM" id="SSF55874">
    <property type="entry name" value="ATPase domain of HSP90 chaperone/DNA topoisomerase II/histidine kinase"/>
    <property type="match status" value="1"/>
</dbReference>
<keyword evidence="8" id="KW-1133">Transmembrane helix</keyword>
<comment type="subcellular location">
    <subcellularLocation>
        <location evidence="2">Membrane</location>
    </subcellularLocation>
</comment>
<dbReference type="Pfam" id="PF00512">
    <property type="entry name" value="HisKA"/>
    <property type="match status" value="1"/>
</dbReference>
<name>A0A1H7FBT9_9LACT</name>
<dbReference type="Gene3D" id="3.30.565.10">
    <property type="entry name" value="Histidine kinase-like ATPase, C-terminal domain"/>
    <property type="match status" value="1"/>
</dbReference>
<evidence type="ECO:0000256" key="8">
    <source>
        <dbReference type="SAM" id="Phobius"/>
    </source>
</evidence>
<organism evidence="10 11">
    <name type="scientific">Alkalibacterium pelagium</name>
    <dbReference type="NCBI Taxonomy" id="426702"/>
    <lineage>
        <taxon>Bacteria</taxon>
        <taxon>Bacillati</taxon>
        <taxon>Bacillota</taxon>
        <taxon>Bacilli</taxon>
        <taxon>Lactobacillales</taxon>
        <taxon>Carnobacteriaceae</taxon>
        <taxon>Alkalibacterium</taxon>
    </lineage>
</organism>
<dbReference type="PROSITE" id="PS50109">
    <property type="entry name" value="HIS_KIN"/>
    <property type="match status" value="1"/>
</dbReference>
<evidence type="ECO:0000256" key="6">
    <source>
        <dbReference type="ARBA" id="ARBA00022777"/>
    </source>
</evidence>
<keyword evidence="4" id="KW-0597">Phosphoprotein</keyword>
<feature type="transmembrane region" description="Helical" evidence="8">
    <location>
        <begin position="34"/>
        <end position="51"/>
    </location>
</feature>
<dbReference type="SMART" id="SM00388">
    <property type="entry name" value="HisKA"/>
    <property type="match status" value="1"/>
</dbReference>
<dbReference type="GO" id="GO:0005886">
    <property type="term" value="C:plasma membrane"/>
    <property type="evidence" value="ECO:0007669"/>
    <property type="project" value="TreeGrafter"/>
</dbReference>
<comment type="catalytic activity">
    <reaction evidence="1">
        <text>ATP + protein L-histidine = ADP + protein N-phospho-L-histidine.</text>
        <dbReference type="EC" id="2.7.13.3"/>
    </reaction>
</comment>
<dbReference type="Gene3D" id="1.10.287.130">
    <property type="match status" value="1"/>
</dbReference>
<dbReference type="CDD" id="cd00082">
    <property type="entry name" value="HisKA"/>
    <property type="match status" value="1"/>
</dbReference>
<dbReference type="OrthoDB" id="9773956at2"/>
<evidence type="ECO:0000256" key="1">
    <source>
        <dbReference type="ARBA" id="ARBA00000085"/>
    </source>
</evidence>
<accession>A0A1H7FBT9</accession>
<dbReference type="AlphaFoldDB" id="A0A1H7FBT9"/>
<dbReference type="GO" id="GO:0000155">
    <property type="term" value="F:phosphorelay sensor kinase activity"/>
    <property type="evidence" value="ECO:0007669"/>
    <property type="project" value="InterPro"/>
</dbReference>
<evidence type="ECO:0000256" key="2">
    <source>
        <dbReference type="ARBA" id="ARBA00004370"/>
    </source>
</evidence>
<keyword evidence="7" id="KW-0902">Two-component regulatory system</keyword>
<evidence type="ECO:0000313" key="10">
    <source>
        <dbReference type="EMBL" id="SEK23529.1"/>
    </source>
</evidence>
<dbReference type="GO" id="GO:0004721">
    <property type="term" value="F:phosphoprotein phosphatase activity"/>
    <property type="evidence" value="ECO:0007669"/>
    <property type="project" value="TreeGrafter"/>
</dbReference>
<feature type="transmembrane region" description="Helical" evidence="8">
    <location>
        <begin position="7"/>
        <end position="28"/>
    </location>
</feature>
<proteinExistence type="predicted"/>
<dbReference type="Pfam" id="PF02518">
    <property type="entry name" value="HATPase_c"/>
    <property type="match status" value="1"/>
</dbReference>
<dbReference type="InterPro" id="IPR003661">
    <property type="entry name" value="HisK_dim/P_dom"/>
</dbReference>
<dbReference type="EC" id="2.7.13.3" evidence="3"/>